<feature type="transmembrane region" description="Helical" evidence="4">
    <location>
        <begin position="304"/>
        <end position="323"/>
    </location>
</feature>
<proteinExistence type="inferred from homology"/>
<feature type="region of interest" description="Disordered" evidence="3">
    <location>
        <begin position="493"/>
        <end position="514"/>
    </location>
</feature>
<evidence type="ECO:0000256" key="4">
    <source>
        <dbReference type="SAM" id="Phobius"/>
    </source>
</evidence>
<keyword evidence="2 4" id="KW-0472">Membrane</keyword>
<keyword evidence="6" id="KW-1185">Reference proteome</keyword>
<feature type="transmembrane region" description="Helical" evidence="4">
    <location>
        <begin position="373"/>
        <end position="393"/>
    </location>
</feature>
<keyword evidence="4" id="KW-1133">Transmembrane helix</keyword>
<evidence type="ECO:0000256" key="3">
    <source>
        <dbReference type="SAM" id="MobiDB-lite"/>
    </source>
</evidence>
<sequence>MSPIHPNKNPVFEFTPQSSTPLSAILKANTEHLQTIYVDCPDLVVHPFSFGSQIDAVLFYIEGLTDAIALDRQVLTSLMKEQKLEDGQLLSALKEILPVSQSENVTTFEEVVASISKGMPVILLDGENFGLAFGLSKWEKRNIEEPMSESVIRGPREGFTETLSTNMSLLRRKLRSPSFKLRTIQIGRYTQTQVAIAYIDTLADEVLLQEMTERLERIDIDGILESGYIEELIRDSRKSPFPQVQSTERPDVVTAGLLEGRVAVLVDGTPITLVAPTTLYSLLQSPEDYYQSYLLGSFIRWTRYFFLVFALLGPSMYVAVLTYHQEMLPTTLLLSISKSREDIPFPALVEAMLMEITFEGLREAGVRLPKQVGAAVSIVGALVIGQAATSAGLVSAPMVMVVALTGIASFMIPHFTFGIAIRLLRFPIMLLAGMLGLLGLMLGVIMLVIHLSSLRSFGVPYLSAMAPMKKGEWKDVLIRAPLWSLNTRPDLTGNSDSIRQSANNKPGSDKGGAS</sequence>
<keyword evidence="4" id="KW-0812">Transmembrane</keyword>
<dbReference type="RefSeq" id="WP_262687199.1">
    <property type="nucleotide sequence ID" value="NZ_JAOQIO010000103.1"/>
</dbReference>
<evidence type="ECO:0000313" key="6">
    <source>
        <dbReference type="Proteomes" id="UP001652445"/>
    </source>
</evidence>
<evidence type="ECO:0000256" key="2">
    <source>
        <dbReference type="ARBA" id="ARBA00023136"/>
    </source>
</evidence>
<comment type="caution">
    <text evidence="5">The sequence shown here is derived from an EMBL/GenBank/DDBJ whole genome shotgun (WGS) entry which is preliminary data.</text>
</comment>
<feature type="transmembrane region" description="Helical" evidence="4">
    <location>
        <begin position="428"/>
        <end position="451"/>
    </location>
</feature>
<dbReference type="PIRSF" id="PIRSF005690">
    <property type="entry name" value="GerBA"/>
    <property type="match status" value="1"/>
</dbReference>
<evidence type="ECO:0000256" key="1">
    <source>
        <dbReference type="ARBA" id="ARBA00005278"/>
    </source>
</evidence>
<dbReference type="PANTHER" id="PTHR22550:SF5">
    <property type="entry name" value="LEUCINE ZIPPER PROTEIN 4"/>
    <property type="match status" value="1"/>
</dbReference>
<accession>A0ABT2UNZ5</accession>
<evidence type="ECO:0000313" key="5">
    <source>
        <dbReference type="EMBL" id="MCU6796378.1"/>
    </source>
</evidence>
<organism evidence="5 6">
    <name type="scientific">Paenibacillus baimaensis</name>
    <dbReference type="NCBI Taxonomy" id="2982185"/>
    <lineage>
        <taxon>Bacteria</taxon>
        <taxon>Bacillati</taxon>
        <taxon>Bacillota</taxon>
        <taxon>Bacilli</taxon>
        <taxon>Bacillales</taxon>
        <taxon>Paenibacillaceae</taxon>
        <taxon>Paenibacillus</taxon>
    </lineage>
</organism>
<dbReference type="Pfam" id="PF03323">
    <property type="entry name" value="GerA"/>
    <property type="match status" value="1"/>
</dbReference>
<feature type="compositionally biased region" description="Polar residues" evidence="3">
    <location>
        <begin position="493"/>
        <end position="506"/>
    </location>
</feature>
<name>A0ABT2UNZ5_9BACL</name>
<dbReference type="EMBL" id="JAOQIO010000103">
    <property type="protein sequence ID" value="MCU6796378.1"/>
    <property type="molecule type" value="Genomic_DNA"/>
</dbReference>
<protein>
    <submittedName>
        <fullName evidence="5">Spore germination protein</fullName>
    </submittedName>
</protein>
<dbReference type="PANTHER" id="PTHR22550">
    <property type="entry name" value="SPORE GERMINATION PROTEIN"/>
    <property type="match status" value="1"/>
</dbReference>
<comment type="similarity">
    <text evidence="1">Belongs to the GerABKA family.</text>
</comment>
<reference evidence="5 6" key="1">
    <citation type="submission" date="2022-09" db="EMBL/GenBank/DDBJ databases">
        <authorList>
            <person name="Han X.L."/>
            <person name="Wang Q."/>
            <person name="Lu T."/>
        </authorList>
    </citation>
    <scope>NUCLEOTIDE SEQUENCE [LARGE SCALE GENOMIC DNA]</scope>
    <source>
        <strain evidence="5 6">WQ 127069</strain>
    </source>
</reference>
<dbReference type="Proteomes" id="UP001652445">
    <property type="component" value="Unassembled WGS sequence"/>
</dbReference>
<gene>
    <name evidence="5" type="ORF">OB236_30070</name>
</gene>
<dbReference type="InterPro" id="IPR050768">
    <property type="entry name" value="UPF0353/GerABKA_families"/>
</dbReference>
<dbReference type="InterPro" id="IPR004995">
    <property type="entry name" value="Spore_Ger"/>
</dbReference>
<feature type="transmembrane region" description="Helical" evidence="4">
    <location>
        <begin position="399"/>
        <end position="421"/>
    </location>
</feature>